<evidence type="ECO:0000313" key="9">
    <source>
        <dbReference type="Proteomes" id="UP001271007"/>
    </source>
</evidence>
<feature type="transmembrane region" description="Helical" evidence="6">
    <location>
        <begin position="378"/>
        <end position="396"/>
    </location>
</feature>
<evidence type="ECO:0000259" key="7">
    <source>
        <dbReference type="PROSITE" id="PS50850"/>
    </source>
</evidence>
<feature type="transmembrane region" description="Helical" evidence="6">
    <location>
        <begin position="294"/>
        <end position="313"/>
    </location>
</feature>
<feature type="transmembrane region" description="Helical" evidence="6">
    <location>
        <begin position="218"/>
        <end position="237"/>
    </location>
</feature>
<comment type="caution">
    <text evidence="8">The sequence shown here is derived from an EMBL/GenBank/DDBJ whole genome shotgun (WGS) entry which is preliminary data.</text>
</comment>
<dbReference type="FunFam" id="1.20.1250.20:FF:000082">
    <property type="entry name" value="MFS multidrug transporter, putative"/>
    <property type="match status" value="1"/>
</dbReference>
<name>A0AAJ0D946_9PEZI</name>
<dbReference type="Proteomes" id="UP001271007">
    <property type="component" value="Unassembled WGS sequence"/>
</dbReference>
<sequence length="510" mass="55663">MDSARVTCNIEPNRVQHEIIDWNGDDDPDNPFNWKTQKKWLVTLTACTGTFLVGLNATGYTGAEFAIAENFNVSSEKTFDNSFWPVTAWNAGAAIVPMILLPIGEAFGIRPVYLTSYVLFTLFVIPQALAPNFATMIVCRFIAGSFGGTLQNIIDSGIADIWRDARERDLPVTLFVFALVFGVTFGPVFGGLVADSLHWRWYGTLLIVYAAQLKTVRIFYIQLIIYGAFSPLVYFYMPETRGSVILSQRAKALQRHADNSLVITSSEPPPAPSAAMILQAAIIRPTHLLTTEPVIFFFTLWSAFAFGLVFISTQSIAQVYATTYGFTDPQTGLVQTSVCIGELIGCLACIPQNAYYLRSSRRNSQTPGKPIPEARLPLSVPASALGLAGGLFWYGWTGRPSLPWIVPSVGLGLMGFGIMIVIHAVGMYVTDSYAHYAASAIAGIAFGENLFAAVLPLAAYPMYSRLGFAWASSLLGFVALALSCAPVFLLFKGESVRRRSKFLESASYNG</sequence>
<dbReference type="PANTHER" id="PTHR23502:SF52">
    <property type="entry name" value="MULTIDRUG TRANSPORTER, PUTATIVE (AFU_ORTHOLOGUE AFUA_2G17730)-RELATED"/>
    <property type="match status" value="1"/>
</dbReference>
<protein>
    <recommendedName>
        <fullName evidence="7">Major facilitator superfamily (MFS) profile domain-containing protein</fullName>
    </recommendedName>
</protein>
<dbReference type="Gene3D" id="1.20.1250.20">
    <property type="entry name" value="MFS general substrate transporter like domains"/>
    <property type="match status" value="1"/>
</dbReference>
<dbReference type="InterPro" id="IPR036259">
    <property type="entry name" value="MFS_trans_sf"/>
</dbReference>
<keyword evidence="3 6" id="KW-0812">Transmembrane</keyword>
<organism evidence="8 9">
    <name type="scientific">Extremus antarcticus</name>
    <dbReference type="NCBI Taxonomy" id="702011"/>
    <lineage>
        <taxon>Eukaryota</taxon>
        <taxon>Fungi</taxon>
        <taxon>Dikarya</taxon>
        <taxon>Ascomycota</taxon>
        <taxon>Pezizomycotina</taxon>
        <taxon>Dothideomycetes</taxon>
        <taxon>Dothideomycetidae</taxon>
        <taxon>Mycosphaerellales</taxon>
        <taxon>Extremaceae</taxon>
        <taxon>Extremus</taxon>
    </lineage>
</organism>
<feature type="domain" description="Major facilitator superfamily (MFS) profile" evidence="7">
    <location>
        <begin position="42"/>
        <end position="496"/>
    </location>
</feature>
<evidence type="ECO:0000256" key="1">
    <source>
        <dbReference type="ARBA" id="ARBA00004141"/>
    </source>
</evidence>
<accession>A0AAJ0D946</accession>
<dbReference type="GO" id="GO:0005886">
    <property type="term" value="C:plasma membrane"/>
    <property type="evidence" value="ECO:0007669"/>
    <property type="project" value="TreeGrafter"/>
</dbReference>
<keyword evidence="4 6" id="KW-1133">Transmembrane helix</keyword>
<evidence type="ECO:0000256" key="5">
    <source>
        <dbReference type="ARBA" id="ARBA00023136"/>
    </source>
</evidence>
<dbReference type="InterPro" id="IPR020846">
    <property type="entry name" value="MFS_dom"/>
</dbReference>
<comment type="similarity">
    <text evidence="2">Belongs to the major facilitator superfamily.</text>
</comment>
<reference evidence="8" key="1">
    <citation type="submission" date="2023-04" db="EMBL/GenBank/DDBJ databases">
        <title>Black Yeasts Isolated from many extreme environments.</title>
        <authorList>
            <person name="Coleine C."/>
            <person name="Stajich J.E."/>
            <person name="Selbmann L."/>
        </authorList>
    </citation>
    <scope>NUCLEOTIDE SEQUENCE</scope>
    <source>
        <strain evidence="8">CCFEE 5312</strain>
    </source>
</reference>
<evidence type="ECO:0000256" key="6">
    <source>
        <dbReference type="SAM" id="Phobius"/>
    </source>
</evidence>
<feature type="transmembrane region" description="Helical" evidence="6">
    <location>
        <begin position="436"/>
        <end position="462"/>
    </location>
</feature>
<dbReference type="InterPro" id="IPR011701">
    <property type="entry name" value="MFS"/>
</dbReference>
<keyword evidence="9" id="KW-1185">Reference proteome</keyword>
<evidence type="ECO:0000313" key="8">
    <source>
        <dbReference type="EMBL" id="KAK3045528.1"/>
    </source>
</evidence>
<dbReference type="Pfam" id="PF07690">
    <property type="entry name" value="MFS_1"/>
    <property type="match status" value="1"/>
</dbReference>
<evidence type="ECO:0000256" key="2">
    <source>
        <dbReference type="ARBA" id="ARBA00008335"/>
    </source>
</evidence>
<keyword evidence="5 6" id="KW-0472">Membrane</keyword>
<dbReference type="SUPFAM" id="SSF103473">
    <property type="entry name" value="MFS general substrate transporter"/>
    <property type="match status" value="1"/>
</dbReference>
<dbReference type="GO" id="GO:0022857">
    <property type="term" value="F:transmembrane transporter activity"/>
    <property type="evidence" value="ECO:0007669"/>
    <property type="project" value="InterPro"/>
</dbReference>
<feature type="transmembrane region" description="Helical" evidence="6">
    <location>
        <begin position="402"/>
        <end position="429"/>
    </location>
</feature>
<feature type="transmembrane region" description="Helical" evidence="6">
    <location>
        <begin position="174"/>
        <end position="198"/>
    </location>
</feature>
<gene>
    <name evidence="8" type="ORF">LTR09_012905</name>
</gene>
<dbReference type="AlphaFoldDB" id="A0AAJ0D946"/>
<feature type="transmembrane region" description="Helical" evidence="6">
    <location>
        <begin position="468"/>
        <end position="491"/>
    </location>
</feature>
<proteinExistence type="inferred from homology"/>
<feature type="transmembrane region" description="Helical" evidence="6">
    <location>
        <begin position="83"/>
        <end position="104"/>
    </location>
</feature>
<evidence type="ECO:0000256" key="4">
    <source>
        <dbReference type="ARBA" id="ARBA00022989"/>
    </source>
</evidence>
<dbReference type="EMBL" id="JAWDJX010000212">
    <property type="protein sequence ID" value="KAK3045528.1"/>
    <property type="molecule type" value="Genomic_DNA"/>
</dbReference>
<dbReference type="PROSITE" id="PS50850">
    <property type="entry name" value="MFS"/>
    <property type="match status" value="1"/>
</dbReference>
<evidence type="ECO:0000256" key="3">
    <source>
        <dbReference type="ARBA" id="ARBA00022692"/>
    </source>
</evidence>
<comment type="subcellular location">
    <subcellularLocation>
        <location evidence="1">Membrane</location>
        <topology evidence="1">Multi-pass membrane protein</topology>
    </subcellularLocation>
</comment>
<dbReference type="PANTHER" id="PTHR23502">
    <property type="entry name" value="MAJOR FACILITATOR SUPERFAMILY"/>
    <property type="match status" value="1"/>
</dbReference>
<feature type="transmembrane region" description="Helical" evidence="6">
    <location>
        <begin position="111"/>
        <end position="129"/>
    </location>
</feature>
<feature type="transmembrane region" description="Helical" evidence="6">
    <location>
        <begin position="40"/>
        <end position="63"/>
    </location>
</feature>